<dbReference type="KEGG" id="msea:METESE_10400"/>
<dbReference type="Proteomes" id="UP001228113">
    <property type="component" value="Chromosome"/>
</dbReference>
<feature type="domain" description="FHA" evidence="2">
    <location>
        <begin position="23"/>
        <end position="72"/>
    </location>
</feature>
<dbReference type="InterPro" id="IPR052016">
    <property type="entry name" value="Bact_Sigma-Reg"/>
</dbReference>
<dbReference type="RefSeq" id="WP_316411217.1">
    <property type="nucleotide sequence ID" value="NZ_AP027081.1"/>
</dbReference>
<dbReference type="InterPro" id="IPR001932">
    <property type="entry name" value="PPM-type_phosphatase-like_dom"/>
</dbReference>
<proteinExistence type="predicted"/>
<dbReference type="InterPro" id="IPR003018">
    <property type="entry name" value="GAF"/>
</dbReference>
<dbReference type="SMART" id="SM00065">
    <property type="entry name" value="GAF"/>
    <property type="match status" value="1"/>
</dbReference>
<organism evidence="3 4">
    <name type="scientific">Mesoterricola sediminis</name>
    <dbReference type="NCBI Taxonomy" id="2927980"/>
    <lineage>
        <taxon>Bacteria</taxon>
        <taxon>Pseudomonadati</taxon>
        <taxon>Acidobacteriota</taxon>
        <taxon>Holophagae</taxon>
        <taxon>Holophagales</taxon>
        <taxon>Holophagaceae</taxon>
        <taxon>Mesoterricola</taxon>
    </lineage>
</organism>
<dbReference type="PROSITE" id="PS50006">
    <property type="entry name" value="FHA_DOMAIN"/>
    <property type="match status" value="1"/>
</dbReference>
<gene>
    <name evidence="3" type="ORF">METESE_10400</name>
</gene>
<dbReference type="EMBL" id="AP027081">
    <property type="protein sequence ID" value="BDU76082.1"/>
    <property type="molecule type" value="Genomic_DNA"/>
</dbReference>
<evidence type="ECO:0000259" key="2">
    <source>
        <dbReference type="PROSITE" id="PS50006"/>
    </source>
</evidence>
<sequence length="540" mass="58648">MEEYWIRLPDRPPVKLDRNKPLLTVGRDPGNDLVLEDPSLSRAHARFSLRDGRPCLEDLGSRNGTLVNGVRVDGVLPIRAGDEILLGRVRADLEGRPAAPDDLDPSVSFLMDVDRLRSSASGIEAAGPAKRWQEALGIVHALSLDMLGEATAEAMLSDLVERLFGFLRPGRAAVLLRDATGAMTQVAARSRSRSGDFKVQLSRTTIEATVERREALLINDPRLDARLAQAQSLMASGVTSIMTVPLEHGGEVVGIIYMDAGPTREPFTEEDLQLLAVLGHMAAAKIRTLRLQEELVVKRAMEKEFEVARRIQERLLPDRFPDMADYELFGVNQACRNVSGDLYGFWPGPGGTTWLAIADVSGKGIGPGLLMATFQALMQAWCEGAAEPAPLARKISQALSRRTTRNRFITAFLALIDPAAGTIAYTNAGHNPIPVLRAGGGTEFLASQGFPLAMFPGSDYGQGTVRLDPGDLLFMYTDGITEAADPEGTEFELDLACRTLRALGPLPLPELFRGLDAAVLAHTRGAPSTDDRTIVMVRRR</sequence>
<dbReference type="Gene3D" id="2.60.200.20">
    <property type="match status" value="1"/>
</dbReference>
<dbReference type="Pfam" id="PF01590">
    <property type="entry name" value="GAF"/>
    <property type="match status" value="1"/>
</dbReference>
<evidence type="ECO:0000313" key="4">
    <source>
        <dbReference type="Proteomes" id="UP001228113"/>
    </source>
</evidence>
<dbReference type="PANTHER" id="PTHR43156">
    <property type="entry name" value="STAGE II SPORULATION PROTEIN E-RELATED"/>
    <property type="match status" value="1"/>
</dbReference>
<keyword evidence="1" id="KW-0378">Hydrolase</keyword>
<evidence type="ECO:0000313" key="3">
    <source>
        <dbReference type="EMBL" id="BDU76082.1"/>
    </source>
</evidence>
<dbReference type="SUPFAM" id="SSF55781">
    <property type="entry name" value="GAF domain-like"/>
    <property type="match status" value="1"/>
</dbReference>
<dbReference type="SUPFAM" id="SSF49879">
    <property type="entry name" value="SMAD/FHA domain"/>
    <property type="match status" value="1"/>
</dbReference>
<dbReference type="GO" id="GO:0016791">
    <property type="term" value="F:phosphatase activity"/>
    <property type="evidence" value="ECO:0007669"/>
    <property type="project" value="TreeGrafter"/>
</dbReference>
<dbReference type="Gene3D" id="3.30.450.40">
    <property type="match status" value="1"/>
</dbReference>
<keyword evidence="4" id="KW-1185">Reference proteome</keyword>
<reference evidence="3" key="1">
    <citation type="journal article" date="2023" name="Int. J. Syst. Evol. Microbiol.">
        <title>Mesoterricola silvestris gen. nov., sp. nov., Mesoterricola sediminis sp. nov., Geothrix oryzae sp. nov., Geothrix edaphica sp. nov., Geothrix rubra sp. nov., and Geothrix limicola sp. nov., six novel members of Acidobacteriota isolated from soils.</title>
        <authorList>
            <person name="Itoh H."/>
            <person name="Sugisawa Y."/>
            <person name="Mise K."/>
            <person name="Xu Z."/>
            <person name="Kuniyasu M."/>
            <person name="Ushijima N."/>
            <person name="Kawano K."/>
            <person name="Kobayashi E."/>
            <person name="Shiratori Y."/>
            <person name="Masuda Y."/>
            <person name="Senoo K."/>
        </authorList>
    </citation>
    <scope>NUCLEOTIDE SEQUENCE</scope>
    <source>
        <strain evidence="3">W786</strain>
    </source>
</reference>
<dbReference type="Pfam" id="PF00498">
    <property type="entry name" value="FHA"/>
    <property type="match status" value="1"/>
</dbReference>
<dbReference type="SMART" id="SM00240">
    <property type="entry name" value="FHA"/>
    <property type="match status" value="1"/>
</dbReference>
<dbReference type="Gene3D" id="3.60.40.10">
    <property type="entry name" value="PPM-type phosphatase domain"/>
    <property type="match status" value="1"/>
</dbReference>
<dbReference type="SUPFAM" id="SSF81606">
    <property type="entry name" value="PP2C-like"/>
    <property type="match status" value="1"/>
</dbReference>
<dbReference type="CDD" id="cd00060">
    <property type="entry name" value="FHA"/>
    <property type="match status" value="1"/>
</dbReference>
<name>A0AA48GXZ1_9BACT</name>
<dbReference type="InterPro" id="IPR000253">
    <property type="entry name" value="FHA_dom"/>
</dbReference>
<dbReference type="PANTHER" id="PTHR43156:SF2">
    <property type="entry name" value="STAGE II SPORULATION PROTEIN E"/>
    <property type="match status" value="1"/>
</dbReference>
<dbReference type="InterPro" id="IPR036457">
    <property type="entry name" value="PPM-type-like_dom_sf"/>
</dbReference>
<dbReference type="SMART" id="SM00331">
    <property type="entry name" value="PP2C_SIG"/>
    <property type="match status" value="1"/>
</dbReference>
<dbReference type="AlphaFoldDB" id="A0AA48GXZ1"/>
<protein>
    <recommendedName>
        <fullName evidence="2">FHA domain-containing protein</fullName>
    </recommendedName>
</protein>
<dbReference type="InterPro" id="IPR008984">
    <property type="entry name" value="SMAD_FHA_dom_sf"/>
</dbReference>
<accession>A0AA48GXZ1</accession>
<dbReference type="InterPro" id="IPR029016">
    <property type="entry name" value="GAF-like_dom_sf"/>
</dbReference>
<evidence type="ECO:0000256" key="1">
    <source>
        <dbReference type="ARBA" id="ARBA00022801"/>
    </source>
</evidence>
<dbReference type="Pfam" id="PF07228">
    <property type="entry name" value="SpoIIE"/>
    <property type="match status" value="1"/>
</dbReference>